<comment type="function">
    <text evidence="1">The proteasome is a multicatalytic proteinase complex which is characterized by its ability to cleave peptides with Arg, Phe, Tyr, Leu, and Glu adjacent to the leaving group at neutral or slightly basic pH. The proteasome has an ATP-dependent proteolytic activity.</text>
</comment>
<dbReference type="EMBL" id="ATMH01000302">
    <property type="protein sequence ID" value="EPY36996.1"/>
    <property type="molecule type" value="Genomic_DNA"/>
</dbReference>
<keyword evidence="3 6" id="KW-0647">Proteasome</keyword>
<dbReference type="SMART" id="SM00948">
    <property type="entry name" value="Proteasome_A_N"/>
    <property type="match status" value="1"/>
</dbReference>
<dbReference type="CDD" id="cd03749">
    <property type="entry name" value="proteasome_alpha_type_1"/>
    <property type="match status" value="1"/>
</dbReference>
<evidence type="ECO:0000256" key="5">
    <source>
        <dbReference type="ARBA" id="ARBA00026071"/>
    </source>
</evidence>
<dbReference type="GO" id="GO:0006511">
    <property type="term" value="P:ubiquitin-dependent protein catabolic process"/>
    <property type="evidence" value="ECO:0007669"/>
    <property type="project" value="InterPro"/>
</dbReference>
<dbReference type="EMBL" id="ATMH01001954">
    <property type="protein sequence ID" value="EPY33812.1"/>
    <property type="molecule type" value="Genomic_DNA"/>
</dbReference>
<name>S9US79_9TRYP</name>
<dbReference type="Proteomes" id="UP000015354">
    <property type="component" value="Unassembled WGS sequence"/>
</dbReference>
<comment type="caution">
    <text evidence="9">The sequence shown here is derived from an EMBL/GenBank/DDBJ whole genome shotgun (WGS) entry which is preliminary data.</text>
</comment>
<evidence type="ECO:0000256" key="3">
    <source>
        <dbReference type="ARBA" id="ARBA00022942"/>
    </source>
</evidence>
<evidence type="ECO:0000256" key="6">
    <source>
        <dbReference type="PROSITE-ProRule" id="PRU00808"/>
    </source>
</evidence>
<evidence type="ECO:0000256" key="7">
    <source>
        <dbReference type="RuleBase" id="RU000551"/>
    </source>
</evidence>
<evidence type="ECO:0000313" key="11">
    <source>
        <dbReference type="Proteomes" id="UP000015354"/>
    </source>
</evidence>
<keyword evidence="2 7" id="KW-0963">Cytoplasm</keyword>
<dbReference type="InterPro" id="IPR000426">
    <property type="entry name" value="Proteasome_asu_N"/>
</dbReference>
<dbReference type="OrthoDB" id="431557at2759"/>
<feature type="domain" description="Proteasome alpha-type subunits" evidence="8">
    <location>
        <begin position="8"/>
        <end position="30"/>
    </location>
</feature>
<dbReference type="PROSITE" id="PS00388">
    <property type="entry name" value="PROTEASOME_ALPHA_1"/>
    <property type="match status" value="1"/>
</dbReference>
<comment type="subunit">
    <text evidence="7">The 20S proteasome core is composed of 28 subunits that are arranged in four stacked rings, resulting in a barrel-shaped structure. The two end rings are each formed by seven alpha subunits, and the two central rings are each formed by seven beta subunits.</text>
</comment>
<keyword evidence="4 7" id="KW-0539">Nucleus</keyword>
<dbReference type="GO" id="GO:0019773">
    <property type="term" value="C:proteasome core complex, alpha-subunit complex"/>
    <property type="evidence" value="ECO:0007669"/>
    <property type="project" value="UniProtKB-UniRule"/>
</dbReference>
<evidence type="ECO:0000313" key="9">
    <source>
        <dbReference type="EMBL" id="EPY33812.1"/>
    </source>
</evidence>
<evidence type="ECO:0000259" key="8">
    <source>
        <dbReference type="PROSITE" id="PS00388"/>
    </source>
</evidence>
<gene>
    <name evidence="10" type="ORF">STCU_00302</name>
    <name evidence="9" type="ORF">STCU_01954</name>
</gene>
<dbReference type="InterPro" id="IPR035144">
    <property type="entry name" value="Proteasome_alpha1"/>
</dbReference>
<dbReference type="InterPro" id="IPR050115">
    <property type="entry name" value="Proteasome_alpha"/>
</dbReference>
<dbReference type="Pfam" id="PF10584">
    <property type="entry name" value="Proteasome_A_N"/>
    <property type="match status" value="1"/>
</dbReference>
<evidence type="ECO:0000256" key="1">
    <source>
        <dbReference type="ARBA" id="ARBA00002000"/>
    </source>
</evidence>
<dbReference type="InterPro" id="IPR029055">
    <property type="entry name" value="Ntn_hydrolases_N"/>
</dbReference>
<sequence>MSMSKNEYDTDITTWSPSGRLFQLEYANEAANNGSATVGVKGKEHVVLVALKRSPVAELSSYQEKVFEIDEHVGMSISGLVPDGRALARFLRTETMNYRYLYDGSLPLNEMVNTLAEKHQRHIHFGGKRPFGVGLLIAGYDRQGVHLVQTVPSGDVYDYKATAMGVRSQSARTYLEKHFTTFTSISLEELITHALKALASATPENVNLNVNNTTIAVVGKDVPFTILNEEAARKYLDNFVMRPQDRVAANVNEEDDEVIHEQPLDVDE</sequence>
<evidence type="ECO:0000256" key="2">
    <source>
        <dbReference type="ARBA" id="ARBA00022490"/>
    </source>
</evidence>
<dbReference type="GO" id="GO:0005737">
    <property type="term" value="C:cytoplasm"/>
    <property type="evidence" value="ECO:0007669"/>
    <property type="project" value="UniProtKB-SubCell"/>
</dbReference>
<organism evidence="9 11">
    <name type="scientific">Strigomonas culicis</name>
    <dbReference type="NCBI Taxonomy" id="28005"/>
    <lineage>
        <taxon>Eukaryota</taxon>
        <taxon>Discoba</taxon>
        <taxon>Euglenozoa</taxon>
        <taxon>Kinetoplastea</taxon>
        <taxon>Metakinetoplastina</taxon>
        <taxon>Trypanosomatida</taxon>
        <taxon>Trypanosomatidae</taxon>
        <taxon>Strigomonadinae</taxon>
        <taxon>Strigomonas</taxon>
    </lineage>
</organism>
<dbReference type="InterPro" id="IPR023332">
    <property type="entry name" value="Proteasome_alpha-type"/>
</dbReference>
<dbReference type="GO" id="GO:0005634">
    <property type="term" value="C:nucleus"/>
    <property type="evidence" value="ECO:0007669"/>
    <property type="project" value="UniProtKB-SubCell"/>
</dbReference>
<reference evidence="9 11" key="1">
    <citation type="journal article" date="2013" name="PLoS ONE">
        <title>Predicting the Proteins of Angomonas deanei, Strigomonas culicis and Their Respective Endosymbionts Reveals New Aspects of the Trypanosomatidae Family.</title>
        <authorList>
            <person name="Motta M.C."/>
            <person name="Martins A.C."/>
            <person name="de Souza S.S."/>
            <person name="Catta-Preta C.M."/>
            <person name="Silva R."/>
            <person name="Klein C.C."/>
            <person name="de Almeida L.G."/>
            <person name="de Lima Cunha O."/>
            <person name="Ciapina L.P."/>
            <person name="Brocchi M."/>
            <person name="Colabardini A.C."/>
            <person name="de Araujo Lima B."/>
            <person name="Machado C.R."/>
            <person name="de Almeida Soares C.M."/>
            <person name="Probst C.M."/>
            <person name="de Menezes C.B."/>
            <person name="Thompson C.E."/>
            <person name="Bartholomeu D.C."/>
            <person name="Gradia D.F."/>
            <person name="Pavoni D.P."/>
            <person name="Grisard E.C."/>
            <person name="Fantinatti-Garboggini F."/>
            <person name="Marchini F.K."/>
            <person name="Rodrigues-Luiz G.F."/>
            <person name="Wagner G."/>
            <person name="Goldman G.H."/>
            <person name="Fietto J.L."/>
            <person name="Elias M.C."/>
            <person name="Goldman M.H."/>
            <person name="Sagot M.F."/>
            <person name="Pereira M."/>
            <person name="Stoco P.H."/>
            <person name="de Mendonca-Neto R.P."/>
            <person name="Teixeira S.M."/>
            <person name="Maciel T.E."/>
            <person name="de Oliveira Mendes T.A."/>
            <person name="Urmenyi T.P."/>
            <person name="de Souza W."/>
            <person name="Schenkman S."/>
            <person name="de Vasconcelos A.T."/>
        </authorList>
    </citation>
    <scope>NUCLEOTIDE SEQUENCE [LARGE SCALE GENOMIC DNA]</scope>
</reference>
<comment type="subcellular location">
    <subcellularLocation>
        <location evidence="7">Cytoplasm</location>
    </subcellularLocation>
    <subcellularLocation>
        <location evidence="7">Nucleus</location>
    </subcellularLocation>
</comment>
<dbReference type="Gene3D" id="3.60.20.10">
    <property type="entry name" value="Glutamine Phosphoribosylpyrophosphate, subunit 1, domain 1"/>
    <property type="match status" value="1"/>
</dbReference>
<dbReference type="Pfam" id="PF00227">
    <property type="entry name" value="Proteasome"/>
    <property type="match status" value="1"/>
</dbReference>
<dbReference type="SUPFAM" id="SSF56235">
    <property type="entry name" value="N-terminal nucleophile aminohydrolases (Ntn hydrolases)"/>
    <property type="match status" value="1"/>
</dbReference>
<evidence type="ECO:0000256" key="4">
    <source>
        <dbReference type="ARBA" id="ARBA00023242"/>
    </source>
</evidence>
<proteinExistence type="inferred from homology"/>
<dbReference type="PANTHER" id="PTHR11599">
    <property type="entry name" value="PROTEASOME SUBUNIT ALPHA/BETA"/>
    <property type="match status" value="1"/>
</dbReference>
<keyword evidence="11" id="KW-1185">Reference proteome</keyword>
<dbReference type="InterPro" id="IPR001353">
    <property type="entry name" value="Proteasome_sua/b"/>
</dbReference>
<evidence type="ECO:0000313" key="10">
    <source>
        <dbReference type="EMBL" id="EPY36996.1"/>
    </source>
</evidence>
<accession>S9US79</accession>
<dbReference type="AlphaFoldDB" id="S9US79"/>
<reference evidence="9" key="2">
    <citation type="submission" date="2013-03" db="EMBL/GenBank/DDBJ databases">
        <authorList>
            <person name="Motta M.C.M."/>
            <person name="Martins A.C.A."/>
            <person name="Preta C.M.C.C."/>
            <person name="Silva R."/>
            <person name="de Souza S.S."/>
            <person name="Klein C.C."/>
            <person name="de Almeida L.G.P."/>
            <person name="Cunha O.L."/>
            <person name="Colabardini A.C."/>
            <person name="Lima B.A."/>
            <person name="Machado C.R."/>
            <person name="Soares C.M.A."/>
            <person name="de Menezes C.B.A."/>
            <person name="Bartolomeu D.C."/>
            <person name="Grisard E.C."/>
            <person name="Fantinatti-Garboggini F."/>
            <person name="Rodrigues-Luiz G.F."/>
            <person name="Wagner G."/>
            <person name="Goldman G.H."/>
            <person name="Fietto J.L.R."/>
            <person name="Ciapina L.P."/>
            <person name="Brocchi M."/>
            <person name="Elias M.C."/>
            <person name="Goldman M.H.S."/>
            <person name="Sagot M.-F."/>
            <person name="Pereira M."/>
            <person name="Stoco P.H."/>
            <person name="Teixeira S.M.R."/>
            <person name="de Mendonca-Neto R.P."/>
            <person name="Maciel T.E.F."/>
            <person name="Mendes T.A.O."/>
            <person name="Urmenyi T.P."/>
            <person name="Teixeira M.M.G."/>
            <person name="de Camargo E.F.P."/>
            <person name="de Sousa W."/>
            <person name="Schenkman S."/>
            <person name="de Vasconcelos A.T.R."/>
        </authorList>
    </citation>
    <scope>NUCLEOTIDE SEQUENCE</scope>
</reference>
<comment type="subunit">
    <text evidence="5">The 26S proteasome consists of a 20S proteasome core and two 19S regulatory subunits. The 20S proteasome core is composed of 28 subunits that are arranged in four stacked rings, resulting in a barrel-shaped structure. The two end rings are each formed by seven alpha subunits, and the two central rings are each formed by seven beta subunits. The catalytic chamber with the active sites is on the inside of the barrel.</text>
</comment>
<dbReference type="PROSITE" id="PS51475">
    <property type="entry name" value="PROTEASOME_ALPHA_2"/>
    <property type="match status" value="1"/>
</dbReference>
<protein>
    <recommendedName>
        <fullName evidence="7">Proteasome subunit alpha type</fullName>
    </recommendedName>
</protein>
<dbReference type="FunFam" id="3.60.20.10:FF:000016">
    <property type="entry name" value="Proteasome subunit alpha type-6"/>
    <property type="match status" value="1"/>
</dbReference>
<comment type="similarity">
    <text evidence="6 7">Belongs to the peptidase T1A family.</text>
</comment>